<reference evidence="3 4" key="1">
    <citation type="journal article" date="2017" name="Nature">
        <title>The Apostasia genome and the evolution of orchids.</title>
        <authorList>
            <person name="Zhang G.Q."/>
            <person name="Liu K.W."/>
            <person name="Li Z."/>
            <person name="Lohaus R."/>
            <person name="Hsiao Y.Y."/>
            <person name="Niu S.C."/>
            <person name="Wang J.Y."/>
            <person name="Lin Y.C."/>
            <person name="Xu Q."/>
            <person name="Chen L.J."/>
            <person name="Yoshida K."/>
            <person name="Fujiwara S."/>
            <person name="Wang Z.W."/>
            <person name="Zhang Y.Q."/>
            <person name="Mitsuda N."/>
            <person name="Wang M."/>
            <person name="Liu G.H."/>
            <person name="Pecoraro L."/>
            <person name="Huang H.X."/>
            <person name="Xiao X.J."/>
            <person name="Lin M."/>
            <person name="Wu X.Y."/>
            <person name="Wu W.L."/>
            <person name="Chen Y.Y."/>
            <person name="Chang S.B."/>
            <person name="Sakamoto S."/>
            <person name="Ohme-Takagi M."/>
            <person name="Yagi M."/>
            <person name="Zeng S.J."/>
            <person name="Shen C.Y."/>
            <person name="Yeh C.M."/>
            <person name="Luo Y.B."/>
            <person name="Tsai W.C."/>
            <person name="Van de Peer Y."/>
            <person name="Liu Z.J."/>
        </authorList>
    </citation>
    <scope>NUCLEOTIDE SEQUENCE [LARGE SCALE GENOMIC DNA]</scope>
    <source>
        <strain evidence="4">cv. Shenzhen</strain>
        <tissue evidence="3">Stem</tissue>
    </source>
</reference>
<feature type="compositionally biased region" description="Basic residues" evidence="2">
    <location>
        <begin position="260"/>
        <end position="271"/>
    </location>
</feature>
<dbReference type="PANTHER" id="PTHR12300">
    <property type="entry name" value="HVA22-LIKE PROTEINS"/>
    <property type="match status" value="1"/>
</dbReference>
<evidence type="ECO:0000313" key="4">
    <source>
        <dbReference type="Proteomes" id="UP000236161"/>
    </source>
</evidence>
<dbReference type="AlphaFoldDB" id="A0A2I0AWX2"/>
<evidence type="ECO:0000313" key="3">
    <source>
        <dbReference type="EMBL" id="PKA60045.1"/>
    </source>
</evidence>
<protein>
    <recommendedName>
        <fullName evidence="1">HVA22-like protein</fullName>
    </recommendedName>
</protein>
<accession>A0A2I0AWX2</accession>
<gene>
    <name evidence="3" type="primary">HVA22I</name>
    <name evidence="3" type="ORF">AXF42_Ash009729</name>
</gene>
<feature type="region of interest" description="Disordered" evidence="2">
    <location>
        <begin position="258"/>
        <end position="285"/>
    </location>
</feature>
<dbReference type="Proteomes" id="UP000236161">
    <property type="component" value="Unassembled WGS sequence"/>
</dbReference>
<proteinExistence type="inferred from homology"/>
<evidence type="ECO:0000256" key="2">
    <source>
        <dbReference type="SAM" id="MobiDB-lite"/>
    </source>
</evidence>
<name>A0A2I0AWX2_9ASPA</name>
<keyword evidence="4" id="KW-1185">Reference proteome</keyword>
<dbReference type="OrthoDB" id="434647at2759"/>
<comment type="subcellular location">
    <subcellularLocation>
        <location evidence="1">Membrane</location>
        <topology evidence="1">Multi-pass membrane protein</topology>
    </subcellularLocation>
</comment>
<comment type="similarity">
    <text evidence="1">Belongs to the DP1 family.</text>
</comment>
<dbReference type="Pfam" id="PF03134">
    <property type="entry name" value="TB2_DP1_HVA22"/>
    <property type="match status" value="1"/>
</dbReference>
<dbReference type="EMBL" id="KZ451942">
    <property type="protein sequence ID" value="PKA60045.1"/>
    <property type="molecule type" value="Genomic_DNA"/>
</dbReference>
<evidence type="ECO:0000256" key="1">
    <source>
        <dbReference type="RuleBase" id="RU362006"/>
    </source>
</evidence>
<dbReference type="GO" id="GO:0016020">
    <property type="term" value="C:membrane"/>
    <property type="evidence" value="ECO:0007669"/>
    <property type="project" value="UniProtKB-SubCell"/>
</dbReference>
<sequence>MIRPVNWPTETRIGLSERLHRLVLGDGAGGGGGGGGEETAAWNSSIDLASSDSLSRSDCSVSGELAFRFRGESFYSSVVVEVATSRSLLYCSTLLCIVFWEGSPVLVLGFAYPAYECFKTVELNRPEVEQLRFWCQYWILVAALTVLERVGDAFISWIPMYSEAKVAFFIYLWYPKTRGATYVYDTFLRPYIASRETEIDRNLLELKTRAGDVVFLYWQKAASYGQTRVFEILQYIASQAPSEQSRQQAAMLCKSNKQIKNQHHHPRHNRHQTAQPDQKQHQNQKAKKMKLLVLIPILYHPMILPWKRLSA</sequence>
<dbReference type="STRING" id="1088818.A0A2I0AWX2"/>
<dbReference type="InterPro" id="IPR004345">
    <property type="entry name" value="TB2_DP1_HVA22"/>
</dbReference>
<organism evidence="3 4">
    <name type="scientific">Apostasia shenzhenica</name>
    <dbReference type="NCBI Taxonomy" id="1088818"/>
    <lineage>
        <taxon>Eukaryota</taxon>
        <taxon>Viridiplantae</taxon>
        <taxon>Streptophyta</taxon>
        <taxon>Embryophyta</taxon>
        <taxon>Tracheophyta</taxon>
        <taxon>Spermatophyta</taxon>
        <taxon>Magnoliopsida</taxon>
        <taxon>Liliopsida</taxon>
        <taxon>Asparagales</taxon>
        <taxon>Orchidaceae</taxon>
        <taxon>Apostasioideae</taxon>
        <taxon>Apostasia</taxon>
    </lineage>
</organism>
<dbReference type="PANTHER" id="PTHR12300:SF117">
    <property type="entry name" value="LP05237P-RELATED"/>
    <property type="match status" value="1"/>
</dbReference>